<dbReference type="AlphaFoldDB" id="A0A1I1KLD7"/>
<reference evidence="2 3" key="1">
    <citation type="submission" date="2016-10" db="EMBL/GenBank/DDBJ databases">
        <authorList>
            <person name="de Groot N.N."/>
        </authorList>
    </citation>
    <scope>NUCLEOTIDE SEQUENCE [LARGE SCALE GENOMIC DNA]</scope>
    <source>
        <strain evidence="2 3">DSM 12992</strain>
    </source>
</reference>
<evidence type="ECO:0000313" key="3">
    <source>
        <dbReference type="Proteomes" id="UP000199263"/>
    </source>
</evidence>
<gene>
    <name evidence="2" type="ORF">SAMN05421842_105146</name>
</gene>
<keyword evidence="1" id="KW-0812">Transmembrane</keyword>
<protein>
    <submittedName>
        <fullName evidence="2">Uncharacterized protein</fullName>
    </submittedName>
</protein>
<evidence type="ECO:0000313" key="2">
    <source>
        <dbReference type="EMBL" id="SFC58230.1"/>
    </source>
</evidence>
<keyword evidence="1" id="KW-0472">Membrane</keyword>
<name>A0A1I1KLD7_9CLOT</name>
<sequence length="45" mass="4936">MGNMTLFITIAFAAIGGYCAGLAIKKIRSNKKNSSYINNKKINKK</sequence>
<dbReference type="Proteomes" id="UP000199263">
    <property type="component" value="Unassembled WGS sequence"/>
</dbReference>
<evidence type="ECO:0000256" key="1">
    <source>
        <dbReference type="SAM" id="Phobius"/>
    </source>
</evidence>
<dbReference type="EMBL" id="FOMG01000005">
    <property type="protein sequence ID" value="SFC58230.1"/>
    <property type="molecule type" value="Genomic_DNA"/>
</dbReference>
<keyword evidence="1" id="KW-1133">Transmembrane helix</keyword>
<feature type="transmembrane region" description="Helical" evidence="1">
    <location>
        <begin position="6"/>
        <end position="24"/>
    </location>
</feature>
<organism evidence="2 3">
    <name type="scientific">Clostridium uliginosum</name>
    <dbReference type="NCBI Taxonomy" id="119641"/>
    <lineage>
        <taxon>Bacteria</taxon>
        <taxon>Bacillati</taxon>
        <taxon>Bacillota</taxon>
        <taxon>Clostridia</taxon>
        <taxon>Eubacteriales</taxon>
        <taxon>Clostridiaceae</taxon>
        <taxon>Clostridium</taxon>
    </lineage>
</organism>
<dbReference type="RefSeq" id="WP_175559945.1">
    <property type="nucleotide sequence ID" value="NZ_FOMG01000005.1"/>
</dbReference>
<accession>A0A1I1KLD7</accession>
<proteinExistence type="predicted"/>
<keyword evidence="3" id="KW-1185">Reference proteome</keyword>